<keyword evidence="1" id="KW-0812">Transmembrane</keyword>
<comment type="caution">
    <text evidence="2">The sequence shown here is derived from an EMBL/GenBank/DDBJ whole genome shotgun (WGS) entry which is preliminary data.</text>
</comment>
<reference evidence="2 3" key="1">
    <citation type="submission" date="2024-10" db="EMBL/GenBank/DDBJ databases">
        <authorList>
            <person name="Kim D."/>
        </authorList>
    </citation>
    <scope>NUCLEOTIDE SEQUENCE [LARGE SCALE GENOMIC DNA]</scope>
    <source>
        <strain evidence="2">BH-2024</strain>
    </source>
</reference>
<feature type="transmembrane region" description="Helical" evidence="1">
    <location>
        <begin position="119"/>
        <end position="142"/>
    </location>
</feature>
<accession>A0ABD2M3G1</accession>
<evidence type="ECO:0000256" key="1">
    <source>
        <dbReference type="SAM" id="Phobius"/>
    </source>
</evidence>
<sequence length="166" mass="18899">MKIRSYICSSKWVCLCCLHVTTASLIVAWIYLMGGIIIFLSAIASAFHSFSILHILNLISSILMLCGNVPIIVGEMRGKRTSKMYRPFLITTVITAIIGIIATIIFFTETGFHEFGFYYLLWAYFMAVIVSIWYYSIVYRAYKFVQQNEEEKNGGQYGQNANAKVI</sequence>
<dbReference type="AlphaFoldDB" id="A0ABD2M3G1"/>
<feature type="transmembrane region" description="Helical" evidence="1">
    <location>
        <begin position="52"/>
        <end position="73"/>
    </location>
</feature>
<gene>
    <name evidence="2" type="ORF">niasHT_008593</name>
</gene>
<organism evidence="2 3">
    <name type="scientific">Heterodera trifolii</name>
    <dbReference type="NCBI Taxonomy" id="157864"/>
    <lineage>
        <taxon>Eukaryota</taxon>
        <taxon>Metazoa</taxon>
        <taxon>Ecdysozoa</taxon>
        <taxon>Nematoda</taxon>
        <taxon>Chromadorea</taxon>
        <taxon>Rhabditida</taxon>
        <taxon>Tylenchina</taxon>
        <taxon>Tylenchomorpha</taxon>
        <taxon>Tylenchoidea</taxon>
        <taxon>Heteroderidae</taxon>
        <taxon>Heteroderinae</taxon>
        <taxon>Heterodera</taxon>
    </lineage>
</organism>
<dbReference type="Proteomes" id="UP001620626">
    <property type="component" value="Unassembled WGS sequence"/>
</dbReference>
<feature type="transmembrane region" description="Helical" evidence="1">
    <location>
        <begin position="85"/>
        <end position="107"/>
    </location>
</feature>
<protein>
    <submittedName>
        <fullName evidence="2">Uncharacterized protein</fullName>
    </submittedName>
</protein>
<name>A0ABD2M3G1_9BILA</name>
<evidence type="ECO:0000313" key="3">
    <source>
        <dbReference type="Proteomes" id="UP001620626"/>
    </source>
</evidence>
<evidence type="ECO:0000313" key="2">
    <source>
        <dbReference type="EMBL" id="KAL3121999.1"/>
    </source>
</evidence>
<keyword evidence="3" id="KW-1185">Reference proteome</keyword>
<keyword evidence="1" id="KW-1133">Transmembrane helix</keyword>
<dbReference type="EMBL" id="JBICBT010000165">
    <property type="protein sequence ID" value="KAL3121999.1"/>
    <property type="molecule type" value="Genomic_DNA"/>
</dbReference>
<keyword evidence="1" id="KW-0472">Membrane</keyword>
<feature type="transmembrane region" description="Helical" evidence="1">
    <location>
        <begin position="12"/>
        <end position="40"/>
    </location>
</feature>
<proteinExistence type="predicted"/>